<reference evidence="1 2" key="1">
    <citation type="submission" date="2024-03" db="EMBL/GenBank/DDBJ databases">
        <title>Chitinophaga caseinilytica sp. nov., a casein hydrolysing bacterium isolated from forest soil.</title>
        <authorList>
            <person name="Lee D.S."/>
            <person name="Han D.M."/>
            <person name="Baek J.H."/>
            <person name="Choi D.G."/>
            <person name="Jeon J.H."/>
            <person name="Jeon C.O."/>
        </authorList>
    </citation>
    <scope>NUCLEOTIDE SEQUENCE [LARGE SCALE GENOMIC DNA]</scope>
    <source>
        <strain evidence="1 2">KACC 19118</strain>
    </source>
</reference>
<evidence type="ECO:0008006" key="3">
    <source>
        <dbReference type="Google" id="ProtNLM"/>
    </source>
</evidence>
<dbReference type="EMBL" id="CP150096">
    <property type="protein sequence ID" value="WZN45388.1"/>
    <property type="molecule type" value="Genomic_DNA"/>
</dbReference>
<protein>
    <recommendedName>
        <fullName evidence="3">Lipoprotein</fullName>
    </recommendedName>
</protein>
<proteinExistence type="predicted"/>
<dbReference type="RefSeq" id="WP_341840140.1">
    <property type="nucleotide sequence ID" value="NZ_CP149792.1"/>
</dbReference>
<accession>A0ABZ2YZR6</accession>
<gene>
    <name evidence="1" type="ORF">WJU22_21040</name>
</gene>
<evidence type="ECO:0000313" key="1">
    <source>
        <dbReference type="EMBL" id="WZN45388.1"/>
    </source>
</evidence>
<evidence type="ECO:0000313" key="2">
    <source>
        <dbReference type="Proteomes" id="UP001449657"/>
    </source>
</evidence>
<dbReference type="Proteomes" id="UP001449657">
    <property type="component" value="Chromosome"/>
</dbReference>
<name>A0ABZ2YZR6_9BACT</name>
<sequence>MWDAAAPAEWLISGCKTSTMRNCSFLCLIVAFCSLGCNSGTTPANFQQEILINDPGMHLSAVYPDSTQFHFEYQAGGISGRSQSLTLLPAIMRVSWYDRDFAFVTVSCGTSCVLGYLQPLNGRDSAQLYFQPLFTDREKQLIVNTDDGKLQVENYRTRRRVFYKHELPPPYDMAFIDSIRLEGPYAVVYYNIEGEHRKTVRINVSALLAPH</sequence>
<keyword evidence="2" id="KW-1185">Reference proteome</keyword>
<organism evidence="1 2">
    <name type="scientific">Chitinophaga caseinilytica</name>
    <dbReference type="NCBI Taxonomy" id="2267521"/>
    <lineage>
        <taxon>Bacteria</taxon>
        <taxon>Pseudomonadati</taxon>
        <taxon>Bacteroidota</taxon>
        <taxon>Chitinophagia</taxon>
        <taxon>Chitinophagales</taxon>
        <taxon>Chitinophagaceae</taxon>
        <taxon>Chitinophaga</taxon>
    </lineage>
</organism>